<proteinExistence type="predicted"/>
<evidence type="ECO:0000256" key="1">
    <source>
        <dbReference type="ARBA" id="ARBA00004026"/>
    </source>
</evidence>
<evidence type="ECO:0000313" key="2">
    <source>
        <dbReference type="EMBL" id="KAL0310444.1"/>
    </source>
</evidence>
<sequence>MDFRGRIYRCGILHFHERDLARSFIEFADNQEEGCKQSVKDIVAISAAFKYKKFYDYDDALQWYKDNHNTIYASDQSLICFAKSASDPFQFIAKVLSKDDVQEYDRIPISQDAAASAYQIMNVVEELISRIGSTKARSENNMNEPLDDFRNLKTWLTRACQNAEDETKGRLPIRSEIRAILQEYSQNDSEN</sequence>
<dbReference type="SUPFAM" id="SSF56672">
    <property type="entry name" value="DNA/RNA polymerases"/>
    <property type="match status" value="1"/>
</dbReference>
<dbReference type="GO" id="GO:0034245">
    <property type="term" value="C:mitochondrial DNA-directed RNA polymerase complex"/>
    <property type="evidence" value="ECO:0007669"/>
    <property type="project" value="TreeGrafter"/>
</dbReference>
<organism evidence="2">
    <name type="scientific">Sesamum calycinum</name>
    <dbReference type="NCBI Taxonomy" id="2727403"/>
    <lineage>
        <taxon>Eukaryota</taxon>
        <taxon>Viridiplantae</taxon>
        <taxon>Streptophyta</taxon>
        <taxon>Embryophyta</taxon>
        <taxon>Tracheophyta</taxon>
        <taxon>Spermatophyta</taxon>
        <taxon>Magnoliopsida</taxon>
        <taxon>eudicotyledons</taxon>
        <taxon>Gunneridae</taxon>
        <taxon>Pentapetalae</taxon>
        <taxon>asterids</taxon>
        <taxon>lamiids</taxon>
        <taxon>Lamiales</taxon>
        <taxon>Pedaliaceae</taxon>
        <taxon>Sesamum</taxon>
    </lineage>
</organism>
<reference evidence="2" key="1">
    <citation type="submission" date="2020-06" db="EMBL/GenBank/DDBJ databases">
        <authorList>
            <person name="Li T."/>
            <person name="Hu X."/>
            <person name="Zhang T."/>
            <person name="Song X."/>
            <person name="Zhang H."/>
            <person name="Dai N."/>
            <person name="Sheng W."/>
            <person name="Hou X."/>
            <person name="Wei L."/>
        </authorList>
    </citation>
    <scope>NUCLEOTIDE SEQUENCE</scope>
    <source>
        <strain evidence="2">KEN8</strain>
        <tissue evidence="2">Leaf</tissue>
    </source>
</reference>
<keyword evidence="2" id="KW-0240">DNA-directed RNA polymerase</keyword>
<dbReference type="InterPro" id="IPR002092">
    <property type="entry name" value="DNA-dir_Rpol_phage-type"/>
</dbReference>
<comment type="function">
    <text evidence="1">DNA-dependent RNA polymerase catalyzes the transcription of DNA into RNA using the four ribonucleoside triphosphates as substrates.</text>
</comment>
<dbReference type="PANTHER" id="PTHR10102:SF8">
    <property type="entry name" value="DNA-DIRECTED RNA POLYMERASE-RELATED"/>
    <property type="match status" value="1"/>
</dbReference>
<dbReference type="AlphaFoldDB" id="A0AAW2KV94"/>
<gene>
    <name evidence="2" type="ORF">Scaly_2927600</name>
</gene>
<dbReference type="GO" id="GO:0003677">
    <property type="term" value="F:DNA binding"/>
    <property type="evidence" value="ECO:0007669"/>
    <property type="project" value="InterPro"/>
</dbReference>
<dbReference type="GO" id="GO:0006390">
    <property type="term" value="P:mitochondrial transcription"/>
    <property type="evidence" value="ECO:0007669"/>
    <property type="project" value="TreeGrafter"/>
</dbReference>
<dbReference type="GO" id="GO:0003899">
    <property type="term" value="F:DNA-directed RNA polymerase activity"/>
    <property type="evidence" value="ECO:0007669"/>
    <property type="project" value="InterPro"/>
</dbReference>
<dbReference type="PANTHER" id="PTHR10102">
    <property type="entry name" value="DNA-DIRECTED RNA POLYMERASE, MITOCHONDRIAL"/>
    <property type="match status" value="1"/>
</dbReference>
<accession>A0AAW2KV94</accession>
<comment type="caution">
    <text evidence="2">The sequence shown here is derived from an EMBL/GenBank/DDBJ whole genome shotgun (WGS) entry which is preliminary data.</text>
</comment>
<protein>
    <submittedName>
        <fullName evidence="2">DNA-directed RNA polymerase</fullName>
    </submittedName>
</protein>
<dbReference type="InterPro" id="IPR043502">
    <property type="entry name" value="DNA/RNA_pol_sf"/>
</dbReference>
<keyword evidence="2" id="KW-0804">Transcription</keyword>
<dbReference type="EMBL" id="JACGWM010000190">
    <property type="protein sequence ID" value="KAL0310444.1"/>
    <property type="molecule type" value="Genomic_DNA"/>
</dbReference>
<reference evidence="2" key="2">
    <citation type="journal article" date="2024" name="Plant">
        <title>Genomic evolution and insights into agronomic trait innovations of Sesamum species.</title>
        <authorList>
            <person name="Miao H."/>
            <person name="Wang L."/>
            <person name="Qu L."/>
            <person name="Liu H."/>
            <person name="Sun Y."/>
            <person name="Le M."/>
            <person name="Wang Q."/>
            <person name="Wei S."/>
            <person name="Zheng Y."/>
            <person name="Lin W."/>
            <person name="Duan Y."/>
            <person name="Cao H."/>
            <person name="Xiong S."/>
            <person name="Wang X."/>
            <person name="Wei L."/>
            <person name="Li C."/>
            <person name="Ma Q."/>
            <person name="Ju M."/>
            <person name="Zhao R."/>
            <person name="Li G."/>
            <person name="Mu C."/>
            <person name="Tian Q."/>
            <person name="Mei H."/>
            <person name="Zhang T."/>
            <person name="Gao T."/>
            <person name="Zhang H."/>
        </authorList>
    </citation>
    <scope>NUCLEOTIDE SEQUENCE</scope>
    <source>
        <strain evidence="2">KEN8</strain>
    </source>
</reference>
<name>A0AAW2KV94_9LAMI</name>